<dbReference type="Pfam" id="PF09867">
    <property type="entry name" value="TagF_N"/>
    <property type="match status" value="1"/>
</dbReference>
<keyword evidence="3" id="KW-1185">Reference proteome</keyword>
<evidence type="ECO:0000313" key="2">
    <source>
        <dbReference type="EMBL" id="EAR09295.1"/>
    </source>
</evidence>
<evidence type="ECO:0000313" key="3">
    <source>
        <dbReference type="Proteomes" id="UP000005953"/>
    </source>
</evidence>
<reference evidence="2 3" key="1">
    <citation type="submission" date="2006-02" db="EMBL/GenBank/DDBJ databases">
        <authorList>
            <person name="Pinhassi J."/>
            <person name="Pedros-Alio C."/>
            <person name="Ferriera S."/>
            <person name="Johnson J."/>
            <person name="Kravitz S."/>
            <person name="Halpern A."/>
            <person name="Remington K."/>
            <person name="Beeson K."/>
            <person name="Tran B."/>
            <person name="Rogers Y.-H."/>
            <person name="Friedman R."/>
            <person name="Venter J.C."/>
        </authorList>
    </citation>
    <scope>NUCLEOTIDE SEQUENCE [LARGE SCALE GENOMIC DNA]</scope>
    <source>
        <strain evidence="2 3">MED297</strain>
    </source>
</reference>
<dbReference type="HOGENOM" id="CLU_865359_0_0_6"/>
<evidence type="ECO:0000256" key="1">
    <source>
        <dbReference type="SAM" id="MobiDB-lite"/>
    </source>
</evidence>
<gene>
    <name evidence="2" type="ORF">MED297_18443</name>
</gene>
<dbReference type="Proteomes" id="UP000005953">
    <property type="component" value="Unassembled WGS sequence"/>
</dbReference>
<proteinExistence type="predicted"/>
<feature type="region of interest" description="Disordered" evidence="1">
    <location>
        <begin position="1"/>
        <end position="21"/>
    </location>
</feature>
<dbReference type="OrthoDB" id="9801841at2"/>
<dbReference type="InterPro" id="IPR017748">
    <property type="entry name" value="TagF"/>
</dbReference>
<dbReference type="STRING" id="314283.MED297_18443"/>
<organism evidence="2 3">
    <name type="scientific">Reinekea blandensis MED297</name>
    <dbReference type="NCBI Taxonomy" id="314283"/>
    <lineage>
        <taxon>Bacteria</taxon>
        <taxon>Pseudomonadati</taxon>
        <taxon>Pseudomonadota</taxon>
        <taxon>Gammaproteobacteria</taxon>
        <taxon>Oceanospirillales</taxon>
        <taxon>Saccharospirillaceae</taxon>
        <taxon>Reinekea</taxon>
    </lineage>
</organism>
<evidence type="ECO:0008006" key="4">
    <source>
        <dbReference type="Google" id="ProtNLM"/>
    </source>
</evidence>
<protein>
    <recommendedName>
        <fullName evidence="4">Type VI secretion system-associated protein TagF</fullName>
    </recommendedName>
</protein>
<sequence>MFGYRKAATEEVPEPTPQSLVGASGKLPSAADFIQVDAGWREVKALDGIIQTLYFQLPEQTRLTAFQSLGVLQAASIDRQGLLALIIPSMDSAGREYPFLVFNRVTDPEFSYKPDALFVSAMDRLSDLIEAPEMLSIERQSLDVSMLSDLNRSLSYCDVRIARRQAMQMVETIRLQAFLQPLAGDDETSQRKALSGLIALLEVLKTRRLHRVYQGIWLPLPSGVTTAKSLAFWMQLLSAVINDKSWCPDVFWIDTEQDCRCFILTKPLTATAMELALHSADMNTQFLGWTDMAREALVTDSHQMMASHWLGRKEANLLDLMIDWYQKF</sequence>
<accession>A4BEW0</accession>
<dbReference type="EMBL" id="AAOE01000011">
    <property type="protein sequence ID" value="EAR09295.1"/>
    <property type="molecule type" value="Genomic_DNA"/>
</dbReference>
<name>A4BEW0_9GAMM</name>
<dbReference type="InterPro" id="IPR038225">
    <property type="entry name" value="TagF_sf"/>
</dbReference>
<dbReference type="AlphaFoldDB" id="A4BEW0"/>
<comment type="caution">
    <text evidence="2">The sequence shown here is derived from an EMBL/GenBank/DDBJ whole genome shotgun (WGS) entry which is preliminary data.</text>
</comment>
<dbReference type="RefSeq" id="WP_008044197.1">
    <property type="nucleotide sequence ID" value="NZ_CH724151.1"/>
</dbReference>
<dbReference type="Gene3D" id="3.40.1730.10">
    <property type="entry name" value="pa0076 domain"/>
    <property type="match status" value="1"/>
</dbReference>